<proteinExistence type="predicted"/>
<dbReference type="InterPro" id="IPR011992">
    <property type="entry name" value="EF-hand-dom_pair"/>
</dbReference>
<sequence>GLNDACPAVYRAALKLRSLQKLCHIIIIHVCVSVHMVLIQDLRSALWAVDDSGNISQENLKQSLEQLFQGVLQKLPVQVVPEATEQTARLLFKLYDREKTGFVHLRSVEAALIVLTGDTLSAKHRALFQLAVSCSRRQGTEETFVSRAGLRNLLDDLSQVPAVVQESHVFGPVEAAIQSCFTGVISGRTGEENFVSWLQSEPHLLLWLSTLYRLSVSEAVQHRVRCHACKAFPITGLRYRCLKCLNVHLCQNCFLNKKCTRKHKPSHSVLEYCTQPSWKESVASFASSARHVLLPWRYTRTETKRRRALIARSNEEAHDSCTLSLSDQECVDNMEGLDIIVSENVPPPPTPPPAPQLNMESKSLQTDESDAQPQRKMSLLQKDLSITQTAMEDLQRDKGLLEKEFQVWKVAAQSEHDSLEDRCKELEATMGVLIQHNQQLEQELGQVRHTLSMRGRDEFGSDISTPPPQQHDRDNTKENQFTEPECPASCTTTEKDQEIVPGESRGTEQQMEEEDEEKDEEEEEEEEETLNQVQEERHTDVVVTETCVTETKEEVQQHVGETDEEEEEEEEKEEEPHLYRQELIRNDTTLYRPVEVEDSGKDNSNEEEEEEEEELCDLVERLHSALLSTPTGKCS</sequence>
<feature type="non-terminal residue" evidence="9">
    <location>
        <position position="635"/>
    </location>
</feature>
<organism evidence="9 10">
    <name type="scientific">Hemibagrus guttatus</name>
    <dbReference type="NCBI Taxonomy" id="175788"/>
    <lineage>
        <taxon>Eukaryota</taxon>
        <taxon>Metazoa</taxon>
        <taxon>Chordata</taxon>
        <taxon>Craniata</taxon>
        <taxon>Vertebrata</taxon>
        <taxon>Euteleostomi</taxon>
        <taxon>Actinopterygii</taxon>
        <taxon>Neopterygii</taxon>
        <taxon>Teleostei</taxon>
        <taxon>Ostariophysi</taxon>
        <taxon>Siluriformes</taxon>
        <taxon>Bagridae</taxon>
        <taxon>Hemibagrus</taxon>
    </lineage>
</organism>
<dbReference type="InterPro" id="IPR000433">
    <property type="entry name" value="Znf_ZZ"/>
</dbReference>
<dbReference type="GO" id="GO:0005886">
    <property type="term" value="C:plasma membrane"/>
    <property type="evidence" value="ECO:0007669"/>
    <property type="project" value="TreeGrafter"/>
</dbReference>
<comment type="caution">
    <text evidence="9">The sequence shown here is derived from an EMBL/GenBank/DDBJ whole genome shotgun (WGS) entry which is preliminary data.</text>
</comment>
<feature type="compositionally biased region" description="Pro residues" evidence="6">
    <location>
        <begin position="345"/>
        <end position="355"/>
    </location>
</feature>
<evidence type="ECO:0000256" key="2">
    <source>
        <dbReference type="ARBA" id="ARBA00022771"/>
    </source>
</evidence>
<dbReference type="InterPro" id="IPR015154">
    <property type="entry name" value="EF-hand_dom_typ2"/>
</dbReference>
<evidence type="ECO:0008006" key="11">
    <source>
        <dbReference type="Google" id="ProtNLM"/>
    </source>
</evidence>
<protein>
    <recommendedName>
        <fullName evidence="11">Dystrotelin</fullName>
    </recommendedName>
</protein>
<dbReference type="SMART" id="SM00291">
    <property type="entry name" value="ZnF_ZZ"/>
    <property type="match status" value="1"/>
</dbReference>
<gene>
    <name evidence="9" type="ORF">QTP70_026129</name>
</gene>
<dbReference type="InterPro" id="IPR015153">
    <property type="entry name" value="EF-hand_dom_typ1"/>
</dbReference>
<dbReference type="InterPro" id="IPR043145">
    <property type="entry name" value="Znf_ZZ_sf"/>
</dbReference>
<reference evidence="9" key="1">
    <citation type="submission" date="2023-06" db="EMBL/GenBank/DDBJ databases">
        <title>Male Hemibagrus guttatus genome.</title>
        <authorList>
            <person name="Bian C."/>
        </authorList>
    </citation>
    <scope>NUCLEOTIDE SEQUENCE</scope>
    <source>
        <strain evidence="9">Male_cb2023</strain>
        <tissue evidence="9">Muscle</tissue>
    </source>
</reference>
<dbReference type="Pfam" id="PF09068">
    <property type="entry name" value="EF-hand_2"/>
    <property type="match status" value="1"/>
</dbReference>
<feature type="coiled-coil region" evidence="5">
    <location>
        <begin position="377"/>
        <end position="443"/>
    </location>
</feature>
<dbReference type="GO" id="GO:0005509">
    <property type="term" value="F:calcium ion binding"/>
    <property type="evidence" value="ECO:0007669"/>
    <property type="project" value="InterPro"/>
</dbReference>
<keyword evidence="1" id="KW-0479">Metal-binding</keyword>
<dbReference type="Pfam" id="PF09069">
    <property type="entry name" value="EF-hand_3"/>
    <property type="match status" value="1"/>
</dbReference>
<evidence type="ECO:0000313" key="9">
    <source>
        <dbReference type="EMBL" id="KAK3557211.1"/>
    </source>
</evidence>
<evidence type="ECO:0000256" key="1">
    <source>
        <dbReference type="ARBA" id="ARBA00022723"/>
    </source>
</evidence>
<dbReference type="AlphaFoldDB" id="A0AAE0VEH1"/>
<dbReference type="PANTHER" id="PTHR12268:SF18">
    <property type="entry name" value="DYSTROTELIN"/>
    <property type="match status" value="1"/>
</dbReference>
<feature type="region of interest" description="Disordered" evidence="6">
    <location>
        <begin position="342"/>
        <end position="374"/>
    </location>
</feature>
<keyword evidence="5" id="KW-0175">Coiled coil</keyword>
<dbReference type="SUPFAM" id="SSF57850">
    <property type="entry name" value="RING/U-box"/>
    <property type="match status" value="1"/>
</dbReference>
<dbReference type="PROSITE" id="PS50222">
    <property type="entry name" value="EF_HAND_2"/>
    <property type="match status" value="1"/>
</dbReference>
<feature type="compositionally biased region" description="Acidic residues" evidence="6">
    <location>
        <begin position="605"/>
        <end position="616"/>
    </location>
</feature>
<dbReference type="Proteomes" id="UP001274896">
    <property type="component" value="Unassembled WGS sequence"/>
</dbReference>
<evidence type="ECO:0000259" key="7">
    <source>
        <dbReference type="PROSITE" id="PS50135"/>
    </source>
</evidence>
<dbReference type="Gene3D" id="1.10.238.10">
    <property type="entry name" value="EF-hand"/>
    <property type="match status" value="1"/>
</dbReference>
<keyword evidence="3" id="KW-0862">Zinc</keyword>
<dbReference type="InterPro" id="IPR050774">
    <property type="entry name" value="KCMF1/Dystrophin"/>
</dbReference>
<dbReference type="InterPro" id="IPR002048">
    <property type="entry name" value="EF_hand_dom"/>
</dbReference>
<evidence type="ECO:0000256" key="6">
    <source>
        <dbReference type="SAM" id="MobiDB-lite"/>
    </source>
</evidence>
<evidence type="ECO:0000256" key="4">
    <source>
        <dbReference type="PROSITE-ProRule" id="PRU00228"/>
    </source>
</evidence>
<dbReference type="GO" id="GO:0099536">
    <property type="term" value="P:synaptic signaling"/>
    <property type="evidence" value="ECO:0007669"/>
    <property type="project" value="TreeGrafter"/>
</dbReference>
<feature type="compositionally biased region" description="Basic and acidic residues" evidence="6">
    <location>
        <begin position="574"/>
        <end position="585"/>
    </location>
</feature>
<dbReference type="SUPFAM" id="SSF47473">
    <property type="entry name" value="EF-hand"/>
    <property type="match status" value="2"/>
</dbReference>
<keyword evidence="10" id="KW-1185">Reference proteome</keyword>
<dbReference type="Pfam" id="PF00569">
    <property type="entry name" value="ZZ"/>
    <property type="match status" value="1"/>
</dbReference>
<dbReference type="Gene3D" id="3.30.60.90">
    <property type="match status" value="1"/>
</dbReference>
<dbReference type="PROSITE" id="PS01357">
    <property type="entry name" value="ZF_ZZ_1"/>
    <property type="match status" value="1"/>
</dbReference>
<name>A0AAE0VEH1_9TELE</name>
<dbReference type="GO" id="GO:0045202">
    <property type="term" value="C:synapse"/>
    <property type="evidence" value="ECO:0007669"/>
    <property type="project" value="GOC"/>
</dbReference>
<feature type="compositionally biased region" description="Acidic residues" evidence="6">
    <location>
        <begin position="510"/>
        <end position="529"/>
    </location>
</feature>
<dbReference type="PROSITE" id="PS50135">
    <property type="entry name" value="ZF_ZZ_2"/>
    <property type="match status" value="1"/>
</dbReference>
<evidence type="ECO:0000313" key="10">
    <source>
        <dbReference type="Proteomes" id="UP001274896"/>
    </source>
</evidence>
<dbReference type="GO" id="GO:0008270">
    <property type="term" value="F:zinc ion binding"/>
    <property type="evidence" value="ECO:0007669"/>
    <property type="project" value="UniProtKB-KW"/>
</dbReference>
<feature type="region of interest" description="Disordered" evidence="6">
    <location>
        <begin position="456"/>
        <end position="616"/>
    </location>
</feature>
<feature type="domain" description="ZZ-type" evidence="7">
    <location>
        <begin position="221"/>
        <end position="277"/>
    </location>
</feature>
<feature type="domain" description="EF-hand" evidence="8">
    <location>
        <begin position="83"/>
        <end position="118"/>
    </location>
</feature>
<dbReference type="EMBL" id="JAUCMX010000001">
    <property type="protein sequence ID" value="KAK3557211.1"/>
    <property type="molecule type" value="Genomic_DNA"/>
</dbReference>
<evidence type="ECO:0000256" key="3">
    <source>
        <dbReference type="ARBA" id="ARBA00022833"/>
    </source>
</evidence>
<evidence type="ECO:0000259" key="8">
    <source>
        <dbReference type="PROSITE" id="PS50222"/>
    </source>
</evidence>
<dbReference type="PANTHER" id="PTHR12268">
    <property type="entry name" value="E3 UBIQUITIN-PROTEIN LIGASE KCMF1"/>
    <property type="match status" value="1"/>
</dbReference>
<accession>A0AAE0VEH1</accession>
<feature type="compositionally biased region" description="Acidic residues" evidence="6">
    <location>
        <begin position="562"/>
        <end position="573"/>
    </location>
</feature>
<evidence type="ECO:0000256" key="5">
    <source>
        <dbReference type="SAM" id="Coils"/>
    </source>
</evidence>
<feature type="non-terminal residue" evidence="9">
    <location>
        <position position="1"/>
    </location>
</feature>
<keyword evidence="2 4" id="KW-0863">Zinc-finger</keyword>
<feature type="compositionally biased region" description="Basic and acidic residues" evidence="6">
    <location>
        <begin position="594"/>
        <end position="604"/>
    </location>
</feature>